<keyword evidence="3" id="KW-1185">Reference proteome</keyword>
<evidence type="ECO:0000313" key="3">
    <source>
        <dbReference type="Proteomes" id="UP001589683"/>
    </source>
</evidence>
<dbReference type="InterPro" id="IPR003795">
    <property type="entry name" value="DUF192"/>
</dbReference>
<evidence type="ECO:0000256" key="1">
    <source>
        <dbReference type="SAM" id="SignalP"/>
    </source>
</evidence>
<dbReference type="Proteomes" id="UP001589683">
    <property type="component" value="Unassembled WGS sequence"/>
</dbReference>
<dbReference type="PANTHER" id="PTHR37953:SF1">
    <property type="entry name" value="UPF0127 PROTEIN MJ1496"/>
    <property type="match status" value="1"/>
</dbReference>
<gene>
    <name evidence="2" type="ORF">ACFFUT_10805</name>
</gene>
<dbReference type="PANTHER" id="PTHR37953">
    <property type="entry name" value="UPF0127 PROTEIN MJ1496"/>
    <property type="match status" value="1"/>
</dbReference>
<dbReference type="InterPro" id="IPR038695">
    <property type="entry name" value="Saro_0823-like_sf"/>
</dbReference>
<dbReference type="EMBL" id="JBHMEA010000039">
    <property type="protein sequence ID" value="MFB9232273.1"/>
    <property type="molecule type" value="Genomic_DNA"/>
</dbReference>
<keyword evidence="1" id="KW-0732">Signal</keyword>
<proteinExistence type="predicted"/>
<feature type="signal peptide" evidence="1">
    <location>
        <begin position="1"/>
        <end position="17"/>
    </location>
</feature>
<sequence length="157" mass="17097">MRRAFLCFLASSVYATAAIADCSDTQVDLRGDWGKARFTVEVADDPAERAQGLMHRSQMASGAGMLFLYDSPHRATFWMKNTLIPLDMLFLDATGRVSYIHEDAIPQDLTQIDGGEGVVAVLEINAGLAQAFGITVGSELRHPFFAGDKISWPCDAP</sequence>
<feature type="chain" id="PRO_5045061086" evidence="1">
    <location>
        <begin position="18"/>
        <end position="157"/>
    </location>
</feature>
<evidence type="ECO:0000313" key="2">
    <source>
        <dbReference type="EMBL" id="MFB9232273.1"/>
    </source>
</evidence>
<dbReference type="Gene3D" id="2.60.120.1140">
    <property type="entry name" value="Protein of unknown function DUF192"/>
    <property type="match status" value="1"/>
</dbReference>
<dbReference type="Pfam" id="PF02643">
    <property type="entry name" value="DUF192"/>
    <property type="match status" value="1"/>
</dbReference>
<organism evidence="2 3">
    <name type="scientific">Pseudohalocynthiibacter aestuariivivens</name>
    <dbReference type="NCBI Taxonomy" id="1591409"/>
    <lineage>
        <taxon>Bacteria</taxon>
        <taxon>Pseudomonadati</taxon>
        <taxon>Pseudomonadota</taxon>
        <taxon>Alphaproteobacteria</taxon>
        <taxon>Rhodobacterales</taxon>
        <taxon>Paracoccaceae</taxon>
        <taxon>Pseudohalocynthiibacter</taxon>
    </lineage>
</organism>
<reference evidence="2 3" key="1">
    <citation type="submission" date="2024-09" db="EMBL/GenBank/DDBJ databases">
        <authorList>
            <person name="Sun Q."/>
            <person name="Mori K."/>
        </authorList>
    </citation>
    <scope>NUCLEOTIDE SEQUENCE [LARGE SCALE GENOMIC DNA]</scope>
    <source>
        <strain evidence="2 3">CECT 8726</strain>
    </source>
</reference>
<name>A0ABV5JFN4_9RHOB</name>
<accession>A0ABV5JFN4</accession>
<dbReference type="RefSeq" id="WP_213888080.1">
    <property type="nucleotide sequence ID" value="NZ_JAGFNU010000002.1"/>
</dbReference>
<protein>
    <submittedName>
        <fullName evidence="2">DUF192 domain-containing protein</fullName>
    </submittedName>
</protein>
<comment type="caution">
    <text evidence="2">The sequence shown here is derived from an EMBL/GenBank/DDBJ whole genome shotgun (WGS) entry which is preliminary data.</text>
</comment>